<organism evidence="1 2">
    <name type="scientific">Leptotrombidium deliense</name>
    <dbReference type="NCBI Taxonomy" id="299467"/>
    <lineage>
        <taxon>Eukaryota</taxon>
        <taxon>Metazoa</taxon>
        <taxon>Ecdysozoa</taxon>
        <taxon>Arthropoda</taxon>
        <taxon>Chelicerata</taxon>
        <taxon>Arachnida</taxon>
        <taxon>Acari</taxon>
        <taxon>Acariformes</taxon>
        <taxon>Trombidiformes</taxon>
        <taxon>Prostigmata</taxon>
        <taxon>Anystina</taxon>
        <taxon>Parasitengona</taxon>
        <taxon>Trombiculoidea</taxon>
        <taxon>Trombiculidae</taxon>
        <taxon>Leptotrombidium</taxon>
    </lineage>
</organism>
<protein>
    <submittedName>
        <fullName evidence="1">Uncharacterized protein</fullName>
    </submittedName>
</protein>
<sequence>FVNKSYFIDTLKCNSSKNYVRQVKYSKLLTLVDIEQRPPTTHLNIIPIIDCLFNQLVVNGHLELNPGPDSLKLLLQSGIKIVHLNANGFYRRKSEIQFFIEKYKINVICITESHLNDHCDTEIKISGYNCYRLDSERNKFGGI</sequence>
<accession>A0A443Q880</accession>
<evidence type="ECO:0000313" key="2">
    <source>
        <dbReference type="Proteomes" id="UP000288716"/>
    </source>
</evidence>
<keyword evidence="2" id="KW-1185">Reference proteome</keyword>
<proteinExistence type="predicted"/>
<gene>
    <name evidence="1" type="ORF">B4U80_14837</name>
</gene>
<dbReference type="EMBL" id="NCKV01065122">
    <property type="protein sequence ID" value="RWR99187.1"/>
    <property type="molecule type" value="Genomic_DNA"/>
</dbReference>
<dbReference type="VEuPathDB" id="VectorBase:LDEU014613"/>
<evidence type="ECO:0000313" key="1">
    <source>
        <dbReference type="EMBL" id="RWR99187.1"/>
    </source>
</evidence>
<dbReference type="Gene3D" id="3.60.10.10">
    <property type="entry name" value="Endonuclease/exonuclease/phosphatase"/>
    <property type="match status" value="1"/>
</dbReference>
<feature type="non-terminal residue" evidence="1">
    <location>
        <position position="143"/>
    </location>
</feature>
<dbReference type="Proteomes" id="UP000288716">
    <property type="component" value="Unassembled WGS sequence"/>
</dbReference>
<reference evidence="1 2" key="1">
    <citation type="journal article" date="2018" name="Gigascience">
        <title>Genomes of trombidid mites reveal novel predicted allergens and laterally-transferred genes associated with secondary metabolism.</title>
        <authorList>
            <person name="Dong X."/>
            <person name="Chaisiri K."/>
            <person name="Xia D."/>
            <person name="Armstrong S.D."/>
            <person name="Fang Y."/>
            <person name="Donnelly M.J."/>
            <person name="Kadowaki T."/>
            <person name="McGarry J.W."/>
            <person name="Darby A.C."/>
            <person name="Makepeace B.L."/>
        </authorList>
    </citation>
    <scope>NUCLEOTIDE SEQUENCE [LARGE SCALE GENOMIC DNA]</scope>
    <source>
        <strain evidence="1">UoL-UT</strain>
    </source>
</reference>
<comment type="caution">
    <text evidence="1">The sequence shown here is derived from an EMBL/GenBank/DDBJ whole genome shotgun (WGS) entry which is preliminary data.</text>
</comment>
<dbReference type="SUPFAM" id="SSF56219">
    <property type="entry name" value="DNase I-like"/>
    <property type="match status" value="1"/>
</dbReference>
<feature type="non-terminal residue" evidence="1">
    <location>
        <position position="1"/>
    </location>
</feature>
<dbReference type="InterPro" id="IPR036691">
    <property type="entry name" value="Endo/exonu/phosph_ase_sf"/>
</dbReference>
<name>A0A443Q880_9ACAR</name>
<dbReference type="AlphaFoldDB" id="A0A443Q880"/>
<dbReference type="OrthoDB" id="7474049at2759"/>